<dbReference type="Proteomes" id="UP000807716">
    <property type="component" value="Unassembled WGS sequence"/>
</dbReference>
<protein>
    <recommendedName>
        <fullName evidence="3">Aldoketomutase</fullName>
    </recommendedName>
    <alternativeName>
        <fullName evidence="2">Ketone-aldehyde mutase</fullName>
    </alternativeName>
    <alternativeName>
        <fullName evidence="4">Methylglyoxalase</fullName>
    </alternativeName>
    <alternativeName>
        <fullName evidence="5">S-D-lactoylglutathione methylglyoxal lyase</fullName>
    </alternativeName>
</protein>
<sequence length="152" mass="17294">MVRVKDPKVSIAFYEEILGMKLITKLDNPTGSFTLYFLAYVRGEEAAKLDAKSDDERKAYAFSRPGVLELTHNWGTENQPDFKYANGNQDPGRGFGHIAVVVDNIEEACKRMESFGDRVHWIKRQQDGKMKNIAFIADPDGYWIEILNKGFA</sequence>
<organism evidence="9 10">
    <name type="scientific">Actinomortierella ambigua</name>
    <dbReference type="NCBI Taxonomy" id="1343610"/>
    <lineage>
        <taxon>Eukaryota</taxon>
        <taxon>Fungi</taxon>
        <taxon>Fungi incertae sedis</taxon>
        <taxon>Mucoromycota</taxon>
        <taxon>Mortierellomycotina</taxon>
        <taxon>Mortierellomycetes</taxon>
        <taxon>Mortierellales</taxon>
        <taxon>Mortierellaceae</taxon>
        <taxon>Actinomortierella</taxon>
    </lineage>
</organism>
<dbReference type="PROSITE" id="PS51819">
    <property type="entry name" value="VOC"/>
    <property type="match status" value="1"/>
</dbReference>
<feature type="active site" description="Proton donor/acceptor" evidence="6">
    <location>
        <position position="145"/>
    </location>
</feature>
<dbReference type="EMBL" id="JAAAJB010000135">
    <property type="protein sequence ID" value="KAG0264600.1"/>
    <property type="molecule type" value="Genomic_DNA"/>
</dbReference>
<evidence type="ECO:0000256" key="6">
    <source>
        <dbReference type="PIRSR" id="PIRSR604361-1"/>
    </source>
</evidence>
<evidence type="ECO:0000256" key="7">
    <source>
        <dbReference type="PIRSR" id="PIRSR604361-3"/>
    </source>
</evidence>
<dbReference type="NCBIfam" id="TIGR00068">
    <property type="entry name" value="glyox_I"/>
    <property type="match status" value="1"/>
</dbReference>
<dbReference type="OrthoDB" id="16820at2759"/>
<evidence type="ECO:0000256" key="2">
    <source>
        <dbReference type="ARBA" id="ARBA00030291"/>
    </source>
</evidence>
<feature type="domain" description="VOC" evidence="8">
    <location>
        <begin position="1"/>
        <end position="149"/>
    </location>
</feature>
<dbReference type="CDD" id="cd07233">
    <property type="entry name" value="GlxI_Zn"/>
    <property type="match status" value="1"/>
</dbReference>
<dbReference type="GO" id="GO:0046872">
    <property type="term" value="F:metal ion binding"/>
    <property type="evidence" value="ECO:0007669"/>
    <property type="project" value="UniProtKB-KW"/>
</dbReference>
<gene>
    <name evidence="9" type="primary">GLO1</name>
    <name evidence="9" type="ORF">DFQ27_001121</name>
</gene>
<keyword evidence="9" id="KW-0456">Lyase</keyword>
<dbReference type="AlphaFoldDB" id="A0A9P6U8V6"/>
<keyword evidence="1 7" id="KW-0862">Zinc</keyword>
<dbReference type="PANTHER" id="PTHR10374:SF30">
    <property type="entry name" value="LACTOYLGLUTATHIONE LYASE"/>
    <property type="match status" value="1"/>
</dbReference>
<name>A0A9P6U8V6_9FUNG</name>
<dbReference type="PANTHER" id="PTHR10374">
    <property type="entry name" value="LACTOYLGLUTATHIONE LYASE GLYOXALASE I"/>
    <property type="match status" value="1"/>
</dbReference>
<comment type="caution">
    <text evidence="9">The sequence shown here is derived from an EMBL/GenBank/DDBJ whole genome shotgun (WGS) entry which is preliminary data.</text>
</comment>
<dbReference type="InterPro" id="IPR004361">
    <property type="entry name" value="Glyoxalase_1"/>
</dbReference>
<evidence type="ECO:0000256" key="5">
    <source>
        <dbReference type="ARBA" id="ARBA00033298"/>
    </source>
</evidence>
<dbReference type="Gene3D" id="3.10.180.10">
    <property type="entry name" value="2,3-Dihydroxybiphenyl 1,2-Dioxygenase, domain 1"/>
    <property type="match status" value="1"/>
</dbReference>
<dbReference type="InterPro" id="IPR037523">
    <property type="entry name" value="VOC_core"/>
</dbReference>
<dbReference type="InterPro" id="IPR004360">
    <property type="entry name" value="Glyas_Fos-R_dOase_dom"/>
</dbReference>
<evidence type="ECO:0000256" key="1">
    <source>
        <dbReference type="ARBA" id="ARBA00022833"/>
    </source>
</evidence>
<evidence type="ECO:0000313" key="10">
    <source>
        <dbReference type="Proteomes" id="UP000807716"/>
    </source>
</evidence>
<dbReference type="InterPro" id="IPR029068">
    <property type="entry name" value="Glyas_Bleomycin-R_OHBP_Dase"/>
</dbReference>
<feature type="binding site" evidence="7">
    <location>
        <position position="145"/>
    </location>
    <ligand>
        <name>Zn(2+)</name>
        <dbReference type="ChEBI" id="CHEBI:29105"/>
        <note>ligand shared between dimeric partners</note>
    </ligand>
</feature>
<evidence type="ECO:0000256" key="4">
    <source>
        <dbReference type="ARBA" id="ARBA00032460"/>
    </source>
</evidence>
<reference evidence="9" key="1">
    <citation type="journal article" date="2020" name="Fungal Divers.">
        <title>Resolving the Mortierellaceae phylogeny through synthesis of multi-gene phylogenetics and phylogenomics.</title>
        <authorList>
            <person name="Vandepol N."/>
            <person name="Liber J."/>
            <person name="Desiro A."/>
            <person name="Na H."/>
            <person name="Kennedy M."/>
            <person name="Barry K."/>
            <person name="Grigoriev I.V."/>
            <person name="Miller A.N."/>
            <person name="O'Donnell K."/>
            <person name="Stajich J.E."/>
            <person name="Bonito G."/>
        </authorList>
    </citation>
    <scope>NUCLEOTIDE SEQUENCE</scope>
    <source>
        <strain evidence="9">BC1065</strain>
    </source>
</reference>
<dbReference type="Pfam" id="PF00903">
    <property type="entry name" value="Glyoxalase"/>
    <property type="match status" value="1"/>
</dbReference>
<accession>A0A9P6U8V6</accession>
<dbReference type="GO" id="GO:0004462">
    <property type="term" value="F:lactoylglutathione lyase activity"/>
    <property type="evidence" value="ECO:0007669"/>
    <property type="project" value="InterPro"/>
</dbReference>
<feature type="binding site" evidence="7">
    <location>
        <position position="69"/>
    </location>
    <ligand>
        <name>Zn(2+)</name>
        <dbReference type="ChEBI" id="CHEBI:29105"/>
        <note>ligand shared between dimeric partners</note>
    </ligand>
</feature>
<evidence type="ECO:0000313" key="9">
    <source>
        <dbReference type="EMBL" id="KAG0264600.1"/>
    </source>
</evidence>
<dbReference type="SUPFAM" id="SSF54593">
    <property type="entry name" value="Glyoxalase/Bleomycin resistance protein/Dihydroxybiphenyl dioxygenase"/>
    <property type="match status" value="1"/>
</dbReference>
<comment type="cofactor">
    <cofactor evidence="7">
        <name>Zn(2+)</name>
        <dbReference type="ChEBI" id="CHEBI:29105"/>
    </cofactor>
    <text evidence="7">Binds 1 zinc ion per subunit. In the homodimer, two zinc ions are bound between subunits.</text>
</comment>
<proteinExistence type="predicted"/>
<keyword evidence="10" id="KW-1185">Reference proteome</keyword>
<keyword evidence="7" id="KW-0479">Metal-binding</keyword>
<evidence type="ECO:0000256" key="3">
    <source>
        <dbReference type="ARBA" id="ARBA00030892"/>
    </source>
</evidence>
<feature type="binding site" evidence="7">
    <location>
        <position position="97"/>
    </location>
    <ligand>
        <name>Zn(2+)</name>
        <dbReference type="ChEBI" id="CHEBI:29105"/>
        <note>ligand shared between dimeric partners</note>
    </ligand>
</feature>
<evidence type="ECO:0000259" key="8">
    <source>
        <dbReference type="PROSITE" id="PS51819"/>
    </source>
</evidence>